<protein>
    <submittedName>
        <fullName evidence="9">Iron complex transport system permease protein</fullName>
    </submittedName>
</protein>
<feature type="transmembrane region" description="Helical" evidence="8">
    <location>
        <begin position="21"/>
        <end position="44"/>
    </location>
</feature>
<gene>
    <name evidence="9" type="ORF">JOF53_004063</name>
</gene>
<proteinExistence type="inferred from homology"/>
<dbReference type="Proteomes" id="UP001519363">
    <property type="component" value="Unassembled WGS sequence"/>
</dbReference>
<dbReference type="Pfam" id="PF01032">
    <property type="entry name" value="FecCD"/>
    <property type="match status" value="1"/>
</dbReference>
<keyword evidence="4" id="KW-1003">Cell membrane</keyword>
<evidence type="ECO:0000313" key="10">
    <source>
        <dbReference type="Proteomes" id="UP001519363"/>
    </source>
</evidence>
<dbReference type="EMBL" id="JAGIOO010000001">
    <property type="protein sequence ID" value="MBP2475191.1"/>
    <property type="molecule type" value="Genomic_DNA"/>
</dbReference>
<evidence type="ECO:0000256" key="6">
    <source>
        <dbReference type="ARBA" id="ARBA00022989"/>
    </source>
</evidence>
<feature type="transmembrane region" description="Helical" evidence="8">
    <location>
        <begin position="260"/>
        <end position="286"/>
    </location>
</feature>
<accession>A0ABS5AFT0</accession>
<dbReference type="RefSeq" id="WP_086788425.1">
    <property type="nucleotide sequence ID" value="NZ_JAGIOO010000001.1"/>
</dbReference>
<reference evidence="9 10" key="1">
    <citation type="submission" date="2021-03" db="EMBL/GenBank/DDBJ databases">
        <title>Sequencing the genomes of 1000 actinobacteria strains.</title>
        <authorList>
            <person name="Klenk H.-P."/>
        </authorList>
    </citation>
    <scope>NUCLEOTIDE SEQUENCE [LARGE SCALE GENOMIC DNA]</scope>
    <source>
        <strain evidence="9 10">DSM 44580</strain>
    </source>
</reference>
<keyword evidence="3" id="KW-0813">Transport</keyword>
<evidence type="ECO:0000256" key="8">
    <source>
        <dbReference type="SAM" id="Phobius"/>
    </source>
</evidence>
<evidence type="ECO:0000256" key="5">
    <source>
        <dbReference type="ARBA" id="ARBA00022692"/>
    </source>
</evidence>
<comment type="subcellular location">
    <subcellularLocation>
        <location evidence="1">Cell membrane</location>
        <topology evidence="1">Multi-pass membrane protein</topology>
    </subcellularLocation>
</comment>
<dbReference type="InterPro" id="IPR000522">
    <property type="entry name" value="ABC_transptr_permease_BtuC"/>
</dbReference>
<evidence type="ECO:0000256" key="2">
    <source>
        <dbReference type="ARBA" id="ARBA00007935"/>
    </source>
</evidence>
<sequence length="355" mass="35859">MTAVPGRPGLRFGGGSWVLRVRAVAVPVLGLAALVFVLALSLTLGEFPVSLGEVFAVLLGGGQEAHQFILFDLRLPRALTGALVGAALGLAGAITQSIARNPLASPDLLGVSAGAGAGAVAVVMFGGSAGGLSGYLASVGLPVAALLGGLVAAAVVYALAWRRGIEGFRLVLVGIGVHAVLSNVTFWLLTLSDVADAGRAMVWLTGSLNARGWDHVVPVAVALAVLVPLTLFGSRTLGALQFTDDTVRALGVRVELSRSLLVLAAVGLAAVATASAGPVEFVALAVPQIALRLSGLAQPPLLASAVLGATLTVTADVLARTAFGSVELPVGIVTAILGAPYLIFLLVRRYREVRG</sequence>
<keyword evidence="5 8" id="KW-0812">Transmembrane</keyword>
<dbReference type="Gene3D" id="1.10.3470.10">
    <property type="entry name" value="ABC transporter involved in vitamin B12 uptake, BtuC"/>
    <property type="match status" value="1"/>
</dbReference>
<keyword evidence="6 8" id="KW-1133">Transmembrane helix</keyword>
<evidence type="ECO:0000256" key="1">
    <source>
        <dbReference type="ARBA" id="ARBA00004651"/>
    </source>
</evidence>
<comment type="caution">
    <text evidence="9">The sequence shown here is derived from an EMBL/GenBank/DDBJ whole genome shotgun (WGS) entry which is preliminary data.</text>
</comment>
<keyword evidence="10" id="KW-1185">Reference proteome</keyword>
<feature type="transmembrane region" description="Helical" evidence="8">
    <location>
        <begin position="108"/>
        <end position="129"/>
    </location>
</feature>
<evidence type="ECO:0000256" key="7">
    <source>
        <dbReference type="ARBA" id="ARBA00023136"/>
    </source>
</evidence>
<feature type="transmembrane region" description="Helical" evidence="8">
    <location>
        <begin position="170"/>
        <end position="192"/>
    </location>
</feature>
<dbReference type="SUPFAM" id="SSF81345">
    <property type="entry name" value="ABC transporter involved in vitamin B12 uptake, BtuC"/>
    <property type="match status" value="1"/>
</dbReference>
<keyword evidence="7 8" id="KW-0472">Membrane</keyword>
<feature type="transmembrane region" description="Helical" evidence="8">
    <location>
        <begin position="78"/>
        <end position="96"/>
    </location>
</feature>
<organism evidence="9 10">
    <name type="scientific">Crossiella equi</name>
    <dbReference type="NCBI Taxonomy" id="130796"/>
    <lineage>
        <taxon>Bacteria</taxon>
        <taxon>Bacillati</taxon>
        <taxon>Actinomycetota</taxon>
        <taxon>Actinomycetes</taxon>
        <taxon>Pseudonocardiales</taxon>
        <taxon>Pseudonocardiaceae</taxon>
        <taxon>Crossiella</taxon>
    </lineage>
</organism>
<name>A0ABS5AFT0_9PSEU</name>
<dbReference type="PANTHER" id="PTHR30472">
    <property type="entry name" value="FERRIC ENTEROBACTIN TRANSPORT SYSTEM PERMEASE PROTEIN"/>
    <property type="match status" value="1"/>
</dbReference>
<dbReference type="PANTHER" id="PTHR30472:SF24">
    <property type="entry name" value="FERRIC ENTEROBACTIN TRANSPORT SYSTEM PERMEASE PROTEIN FEPG"/>
    <property type="match status" value="1"/>
</dbReference>
<dbReference type="InterPro" id="IPR037294">
    <property type="entry name" value="ABC_BtuC-like"/>
</dbReference>
<evidence type="ECO:0000256" key="4">
    <source>
        <dbReference type="ARBA" id="ARBA00022475"/>
    </source>
</evidence>
<evidence type="ECO:0000313" key="9">
    <source>
        <dbReference type="EMBL" id="MBP2475191.1"/>
    </source>
</evidence>
<comment type="similarity">
    <text evidence="2">Belongs to the binding-protein-dependent transport system permease family. FecCD subfamily.</text>
</comment>
<evidence type="ECO:0000256" key="3">
    <source>
        <dbReference type="ARBA" id="ARBA00022448"/>
    </source>
</evidence>
<feature type="transmembrane region" description="Helical" evidence="8">
    <location>
        <begin position="212"/>
        <end position="232"/>
    </location>
</feature>
<feature type="transmembrane region" description="Helical" evidence="8">
    <location>
        <begin position="135"/>
        <end position="158"/>
    </location>
</feature>
<feature type="transmembrane region" description="Helical" evidence="8">
    <location>
        <begin position="328"/>
        <end position="347"/>
    </location>
</feature>
<dbReference type="CDD" id="cd06550">
    <property type="entry name" value="TM_ABC_iron-siderophores_like"/>
    <property type="match status" value="1"/>
</dbReference>